<keyword evidence="2" id="KW-0600">Photoreceptor protein</keyword>
<keyword evidence="17" id="KW-1185">Reference proteome</keyword>
<evidence type="ECO:0000313" key="19">
    <source>
        <dbReference type="RefSeq" id="XP_013995672.2"/>
    </source>
</evidence>
<dbReference type="PRINTS" id="PR01244">
    <property type="entry name" value="PEROPSIN"/>
</dbReference>
<dbReference type="GO" id="GO:0007601">
    <property type="term" value="P:visual perception"/>
    <property type="evidence" value="ECO:0007669"/>
    <property type="project" value="InterPro"/>
</dbReference>
<reference evidence="18 19" key="1">
    <citation type="submission" date="2025-05" db="UniProtKB">
        <authorList>
            <consortium name="RefSeq"/>
        </authorList>
    </citation>
    <scope>IDENTIFICATION</scope>
</reference>
<dbReference type="PaxDb" id="8030-ENSSSAP00000116892"/>
<keyword evidence="10" id="KW-1015">Disulfide bond</keyword>
<feature type="transmembrane region" description="Helical" evidence="15">
    <location>
        <begin position="126"/>
        <end position="143"/>
    </location>
</feature>
<keyword evidence="5" id="KW-0681">Retinal protein</keyword>
<evidence type="ECO:0000313" key="17">
    <source>
        <dbReference type="Proteomes" id="UP001652741"/>
    </source>
</evidence>
<feature type="domain" description="G-protein coupled receptors family 1 profile" evidence="16">
    <location>
        <begin position="106"/>
        <end position="362"/>
    </location>
</feature>
<dbReference type="GeneID" id="106569157"/>
<evidence type="ECO:0000256" key="15">
    <source>
        <dbReference type="SAM" id="Phobius"/>
    </source>
</evidence>
<keyword evidence="9 15" id="KW-0472">Membrane</keyword>
<evidence type="ECO:0000256" key="2">
    <source>
        <dbReference type="ARBA" id="ARBA00022543"/>
    </source>
</evidence>
<evidence type="ECO:0000256" key="14">
    <source>
        <dbReference type="SAM" id="MobiDB-lite"/>
    </source>
</evidence>
<evidence type="ECO:0000256" key="5">
    <source>
        <dbReference type="ARBA" id="ARBA00022925"/>
    </source>
</evidence>
<keyword evidence="11" id="KW-0675">Receptor</keyword>
<dbReference type="PRINTS" id="PR00237">
    <property type="entry name" value="GPCRRHODOPSN"/>
</dbReference>
<dbReference type="InterPro" id="IPR027430">
    <property type="entry name" value="Retinal_BS"/>
</dbReference>
<dbReference type="InterPro" id="IPR017452">
    <property type="entry name" value="GPCR_Rhodpsn_7TM"/>
</dbReference>
<dbReference type="PROSITE" id="PS50262">
    <property type="entry name" value="G_PROTEIN_RECEP_F1_2"/>
    <property type="match status" value="1"/>
</dbReference>
<dbReference type="SUPFAM" id="SSF81321">
    <property type="entry name" value="Family A G protein-coupled receptor-like"/>
    <property type="match status" value="1"/>
</dbReference>
<dbReference type="KEGG" id="sasa:106569157"/>
<evidence type="ECO:0000256" key="12">
    <source>
        <dbReference type="ARBA" id="ARBA00023180"/>
    </source>
</evidence>
<dbReference type="CDD" id="cd15074">
    <property type="entry name" value="7tmA_Opsin5_neuropsin"/>
    <property type="match status" value="1"/>
</dbReference>
<dbReference type="GO" id="GO:0004930">
    <property type="term" value="F:G protein-coupled receptor activity"/>
    <property type="evidence" value="ECO:0007669"/>
    <property type="project" value="UniProtKB-KW"/>
</dbReference>
<dbReference type="Proteomes" id="UP001652741">
    <property type="component" value="Chromosome ssa14"/>
</dbReference>
<evidence type="ECO:0000256" key="4">
    <source>
        <dbReference type="ARBA" id="ARBA00022692"/>
    </source>
</evidence>
<keyword evidence="6 15" id="KW-1133">Transmembrane helix</keyword>
<keyword evidence="7" id="KW-0157">Chromophore</keyword>
<evidence type="ECO:0000256" key="9">
    <source>
        <dbReference type="ARBA" id="ARBA00023136"/>
    </source>
</evidence>
<evidence type="ECO:0000313" key="20">
    <source>
        <dbReference type="RefSeq" id="XP_013995673.2"/>
    </source>
</evidence>
<evidence type="ECO:0000256" key="10">
    <source>
        <dbReference type="ARBA" id="ARBA00023157"/>
    </source>
</evidence>
<keyword evidence="3" id="KW-0716">Sensory transduction</keyword>
<dbReference type="PANTHER" id="PTHR24240">
    <property type="entry name" value="OPSIN"/>
    <property type="match status" value="1"/>
</dbReference>
<feature type="compositionally biased region" description="Basic residues" evidence="14">
    <location>
        <begin position="513"/>
        <end position="523"/>
    </location>
</feature>
<dbReference type="Gene3D" id="1.20.1070.10">
    <property type="entry name" value="Rhodopsin 7-helix transmembrane proteins"/>
    <property type="match status" value="1"/>
</dbReference>
<comment type="subcellular location">
    <subcellularLocation>
        <location evidence="1">Membrane</location>
        <topology evidence="1">Multi-pass membrane protein</topology>
    </subcellularLocation>
</comment>
<dbReference type="GO" id="GO:0016020">
    <property type="term" value="C:membrane"/>
    <property type="evidence" value="ECO:0007669"/>
    <property type="project" value="UniProtKB-SubCell"/>
</dbReference>
<evidence type="ECO:0000256" key="8">
    <source>
        <dbReference type="ARBA" id="ARBA00023040"/>
    </source>
</evidence>
<dbReference type="InterPro" id="IPR002962">
    <property type="entry name" value="Peropsin"/>
</dbReference>
<feature type="region of interest" description="Disordered" evidence="14">
    <location>
        <begin position="501"/>
        <end position="523"/>
    </location>
</feature>
<dbReference type="InterPro" id="IPR050125">
    <property type="entry name" value="GPCR_opsins"/>
</dbReference>
<name>A0A1S3LXT8_SALSA</name>
<feature type="transmembrane region" description="Helical" evidence="15">
    <location>
        <begin position="301"/>
        <end position="322"/>
    </location>
</feature>
<dbReference type="GO" id="GO:0007602">
    <property type="term" value="P:phototransduction"/>
    <property type="evidence" value="ECO:0007669"/>
    <property type="project" value="UniProtKB-KW"/>
</dbReference>
<evidence type="ECO:0000256" key="3">
    <source>
        <dbReference type="ARBA" id="ARBA00022606"/>
    </source>
</evidence>
<dbReference type="RefSeq" id="XP_013995672.2">
    <property type="nucleotide sequence ID" value="XM_014140197.2"/>
</dbReference>
<protein>
    <submittedName>
        <fullName evidence="18 19">Opsin-5-like isoform X1</fullName>
    </submittedName>
</protein>
<evidence type="ECO:0000256" key="1">
    <source>
        <dbReference type="ARBA" id="ARBA00004141"/>
    </source>
</evidence>
<dbReference type="AlphaFoldDB" id="A0A1S3LXT8"/>
<keyword evidence="12" id="KW-0325">Glycoprotein</keyword>
<evidence type="ECO:0000256" key="6">
    <source>
        <dbReference type="ARBA" id="ARBA00022989"/>
    </source>
</evidence>
<gene>
    <name evidence="18 19 20 21" type="primary">LOC106569157</name>
</gene>
<dbReference type="RefSeq" id="XP_013995673.2">
    <property type="nucleotide sequence ID" value="XM_014140198.2"/>
</dbReference>
<evidence type="ECO:0000256" key="7">
    <source>
        <dbReference type="ARBA" id="ARBA00022991"/>
    </source>
</evidence>
<dbReference type="RefSeq" id="XP_013995674.2">
    <property type="nucleotide sequence ID" value="XM_014140199.2"/>
</dbReference>
<feature type="transmembrane region" description="Helical" evidence="15">
    <location>
        <begin position="342"/>
        <end position="365"/>
    </location>
</feature>
<evidence type="ECO:0000313" key="18">
    <source>
        <dbReference type="RefSeq" id="XP_013995671.2"/>
    </source>
</evidence>
<proteinExistence type="predicted"/>
<dbReference type="Pfam" id="PF00001">
    <property type="entry name" value="7tm_1"/>
    <property type="match status" value="1"/>
</dbReference>
<feature type="transmembrane region" description="Helical" evidence="15">
    <location>
        <begin position="255"/>
        <end position="280"/>
    </location>
</feature>
<evidence type="ECO:0000256" key="11">
    <source>
        <dbReference type="ARBA" id="ARBA00023170"/>
    </source>
</evidence>
<feature type="transmembrane region" description="Helical" evidence="15">
    <location>
        <begin position="205"/>
        <end position="225"/>
    </location>
</feature>
<evidence type="ECO:0000313" key="21">
    <source>
        <dbReference type="RefSeq" id="XP_013995674.2"/>
    </source>
</evidence>
<dbReference type="InterPro" id="IPR000276">
    <property type="entry name" value="GPCR_Rhodpsn"/>
</dbReference>
<keyword evidence="13" id="KW-0807">Transducer</keyword>
<feature type="transmembrane region" description="Helical" evidence="15">
    <location>
        <begin position="22"/>
        <end position="43"/>
    </location>
</feature>
<feature type="transmembrane region" description="Helical" evidence="15">
    <location>
        <begin position="163"/>
        <end position="193"/>
    </location>
</feature>
<organism evidence="17 18">
    <name type="scientific">Salmo salar</name>
    <name type="common">Atlantic salmon</name>
    <dbReference type="NCBI Taxonomy" id="8030"/>
    <lineage>
        <taxon>Eukaryota</taxon>
        <taxon>Metazoa</taxon>
        <taxon>Chordata</taxon>
        <taxon>Craniata</taxon>
        <taxon>Vertebrata</taxon>
        <taxon>Euteleostomi</taxon>
        <taxon>Actinopterygii</taxon>
        <taxon>Neopterygii</taxon>
        <taxon>Teleostei</taxon>
        <taxon>Protacanthopterygii</taxon>
        <taxon>Salmoniformes</taxon>
        <taxon>Salmonidae</taxon>
        <taxon>Salmoninae</taxon>
        <taxon>Salmo</taxon>
    </lineage>
</organism>
<keyword evidence="4 15" id="KW-0812">Transmembrane</keyword>
<sequence>MGAFASIDDIAFHSNIPVAADITVAIVYAVFVSFLLRIILLQLRHIHQLNMMPDYIHQLNMMPDYIHQLNMMPDYIHQLNMMPDYIHQLNMMPDYTVGLSMCSLFSNSTLLYVSYKKKHLLKPAEFFIINLAISDMSLTLSLYPMAITSSIYHRWLFGKTVCLIYVFCGMLFGLCSLTTLTLLSMVCFVKVCYPRYGNRFNPVHGRLLIACAWAWALVFACSPLAHWGEYGPEPYGTACCIDWRLSNLHPVARSYTAALFVLCYIVPFCVIVASYTRILMTVRASHKAMGHHEARQTKMSNIQAVIVKLSVAVCIGFFAAWSPYAVVSMWAAFGHMDNIPPLAFAVPAMFAKSSTIYNPIIYLLLRPNFRRVMYRDLVSLHRAFLKGCLCSCSQGAVGKCHSHSVVRVGLQSFCRRPGHGQSCSPTSSAHQALAGSRGCTSACEKCSDACEKCSDAFECFRHYPRGCHGGTNIPSSSANVYAPQDQLSEPQLQSMTQKQMQRRQQKKQEACHKKSLRATMHGKRTSEIDNLQINLEMVPGHAKVAWP</sequence>
<dbReference type="PROSITE" id="PS00238">
    <property type="entry name" value="OPSIN"/>
    <property type="match status" value="1"/>
</dbReference>
<keyword evidence="8" id="KW-0297">G-protein coupled receptor</keyword>
<evidence type="ECO:0000259" key="16">
    <source>
        <dbReference type="PROSITE" id="PS50262"/>
    </source>
</evidence>
<dbReference type="GO" id="GO:0009881">
    <property type="term" value="F:photoreceptor activity"/>
    <property type="evidence" value="ECO:0007669"/>
    <property type="project" value="UniProtKB-KW"/>
</dbReference>
<accession>A0A1S3LXT8</accession>
<evidence type="ECO:0000256" key="13">
    <source>
        <dbReference type="ARBA" id="ARBA00023224"/>
    </source>
</evidence>
<dbReference type="RefSeq" id="XP_013995671.2">
    <property type="nucleotide sequence ID" value="XM_014140196.2"/>
</dbReference>